<proteinExistence type="predicted"/>
<keyword evidence="2" id="KW-1185">Reference proteome</keyword>
<dbReference type="EMBL" id="LAJX01000325">
    <property type="protein sequence ID" value="KJV05033.1"/>
    <property type="molecule type" value="Genomic_DNA"/>
</dbReference>
<dbReference type="PATRIC" id="fig|1632867.3.peg.3868"/>
<dbReference type="Proteomes" id="UP000033684">
    <property type="component" value="Unassembled WGS sequence"/>
</dbReference>
<organism evidence="1 2">
    <name type="scientific">Methylocucumis oryzae</name>
    <dbReference type="NCBI Taxonomy" id="1632867"/>
    <lineage>
        <taxon>Bacteria</taxon>
        <taxon>Pseudomonadati</taxon>
        <taxon>Pseudomonadota</taxon>
        <taxon>Gammaproteobacteria</taxon>
        <taxon>Methylococcales</taxon>
        <taxon>Methylococcaceae</taxon>
        <taxon>Methylocucumis</taxon>
    </lineage>
</organism>
<comment type="caution">
    <text evidence="1">The sequence shown here is derived from an EMBL/GenBank/DDBJ whole genome shotgun (WGS) entry which is preliminary data.</text>
</comment>
<accession>A0A0F3IEQ8</accession>
<name>A0A0F3IEQ8_9GAMM</name>
<sequence>MLNANGSYSYAVDNNNAVVNTLKTGESLTEIYTYTLTDADGDTDTATLIITINGNTDGAPSIQAVDGNASATGETTVFEAGLTSVGDTSETNTGTIAISAADGIQSISIGGTTVSLAQLNNLGATPITINTGKGEITLIGYSSSSSVGGVSTSGIISYSYTLTAAQNTPGATESTDIVSLSIQDAGGSSNTGSLTIQIIDDIPTANNDTNSVTEDGVAINGNVYAAGSAGDVADRQGADSTATPITGISMVPTMAR</sequence>
<reference evidence="1 2" key="2">
    <citation type="journal article" date="2016" name="Microb. Ecol.">
        <title>Genome Characteristics of a Novel Type I Methanotroph (Sn10-6) Isolated from a Flooded Indian Rice Field.</title>
        <authorList>
            <person name="Rahalkar M.C."/>
            <person name="Pandit P.S."/>
            <person name="Dhakephalkar P.K."/>
            <person name="Pore S."/>
            <person name="Arora P."/>
            <person name="Kapse N."/>
        </authorList>
    </citation>
    <scope>NUCLEOTIDE SEQUENCE [LARGE SCALE GENOMIC DNA]</scope>
    <source>
        <strain evidence="1 2">Sn10-6</strain>
    </source>
</reference>
<evidence type="ECO:0000313" key="2">
    <source>
        <dbReference type="Proteomes" id="UP000033684"/>
    </source>
</evidence>
<dbReference type="NCBIfam" id="TIGR01965">
    <property type="entry name" value="VCBS_repeat"/>
    <property type="match status" value="1"/>
</dbReference>
<evidence type="ECO:0000313" key="1">
    <source>
        <dbReference type="EMBL" id="KJV05033.1"/>
    </source>
</evidence>
<gene>
    <name evidence="1" type="ORF">VZ94_21075</name>
</gene>
<evidence type="ECO:0008006" key="3">
    <source>
        <dbReference type="Google" id="ProtNLM"/>
    </source>
</evidence>
<protein>
    <recommendedName>
        <fullName evidence="3">RapA2 cadherin-like domain-containing protein</fullName>
    </recommendedName>
</protein>
<reference evidence="2" key="1">
    <citation type="submission" date="2015-03" db="EMBL/GenBank/DDBJ databases">
        <title>Draft genome sequence of a novel methanotroph (Sn10-6) isolated from flooded ricefield rhizosphere in India.</title>
        <authorList>
            <person name="Pandit P.S."/>
            <person name="Pore S.D."/>
            <person name="Arora P."/>
            <person name="Kapse N.G."/>
            <person name="Dhakephalkar P.K."/>
            <person name="Rahalkar M.C."/>
        </authorList>
    </citation>
    <scope>NUCLEOTIDE SEQUENCE [LARGE SCALE GENOMIC DNA]</scope>
    <source>
        <strain evidence="2">Sn10-6</strain>
    </source>
</reference>
<dbReference type="AlphaFoldDB" id="A0A0F3IEQ8"/>
<dbReference type="InterPro" id="IPR010221">
    <property type="entry name" value="VCBS_dom"/>
</dbReference>